<dbReference type="EMBL" id="SRLO01011396">
    <property type="protein sequence ID" value="TNN25897.1"/>
    <property type="molecule type" value="Genomic_DNA"/>
</dbReference>
<dbReference type="PANTHER" id="PTHR14555:SF1">
    <property type="entry name" value="MELANOPHILIN"/>
    <property type="match status" value="1"/>
</dbReference>
<evidence type="ECO:0000313" key="2">
    <source>
        <dbReference type="Proteomes" id="UP000314294"/>
    </source>
</evidence>
<dbReference type="InterPro" id="IPR051745">
    <property type="entry name" value="Intracell_Transport_Effector"/>
</dbReference>
<protein>
    <submittedName>
        <fullName evidence="1">Melanophilin</fullName>
    </submittedName>
</protein>
<dbReference type="GO" id="GO:0017022">
    <property type="term" value="F:myosin binding"/>
    <property type="evidence" value="ECO:0007669"/>
    <property type="project" value="TreeGrafter"/>
</dbReference>
<comment type="caution">
    <text evidence="1">The sequence shown here is derived from an EMBL/GenBank/DDBJ whole genome shotgun (WGS) entry which is preliminary data.</text>
</comment>
<dbReference type="Proteomes" id="UP000314294">
    <property type="component" value="Unassembled WGS sequence"/>
</dbReference>
<dbReference type="OrthoDB" id="10072397at2759"/>
<gene>
    <name evidence="1" type="primary">Mlph</name>
    <name evidence="1" type="ORF">EYF80_063967</name>
</gene>
<name>A0A4Z2EAJ3_9TELE</name>
<dbReference type="GO" id="GO:0003779">
    <property type="term" value="F:actin binding"/>
    <property type="evidence" value="ECO:0007669"/>
    <property type="project" value="TreeGrafter"/>
</dbReference>
<accession>A0A4Z2EAJ3</accession>
<keyword evidence="2" id="KW-1185">Reference proteome</keyword>
<organism evidence="1 2">
    <name type="scientific">Liparis tanakae</name>
    <name type="common">Tanaka's snailfish</name>
    <dbReference type="NCBI Taxonomy" id="230148"/>
    <lineage>
        <taxon>Eukaryota</taxon>
        <taxon>Metazoa</taxon>
        <taxon>Chordata</taxon>
        <taxon>Craniata</taxon>
        <taxon>Vertebrata</taxon>
        <taxon>Euteleostomi</taxon>
        <taxon>Actinopterygii</taxon>
        <taxon>Neopterygii</taxon>
        <taxon>Teleostei</taxon>
        <taxon>Neoteleostei</taxon>
        <taxon>Acanthomorphata</taxon>
        <taxon>Eupercaria</taxon>
        <taxon>Perciformes</taxon>
        <taxon>Cottioidei</taxon>
        <taxon>Cottales</taxon>
        <taxon>Liparidae</taxon>
        <taxon>Liparis</taxon>
    </lineage>
</organism>
<evidence type="ECO:0000313" key="1">
    <source>
        <dbReference type="EMBL" id="TNN25897.1"/>
    </source>
</evidence>
<dbReference type="GO" id="GO:0030864">
    <property type="term" value="C:cortical actin cytoskeleton"/>
    <property type="evidence" value="ECO:0007669"/>
    <property type="project" value="TreeGrafter"/>
</dbReference>
<dbReference type="AlphaFoldDB" id="A0A4Z2EAJ3"/>
<reference evidence="1 2" key="1">
    <citation type="submission" date="2019-03" db="EMBL/GenBank/DDBJ databases">
        <title>First draft genome of Liparis tanakae, snailfish: a comprehensive survey of snailfish specific genes.</title>
        <authorList>
            <person name="Kim W."/>
            <person name="Song I."/>
            <person name="Jeong J.-H."/>
            <person name="Kim D."/>
            <person name="Kim S."/>
            <person name="Ryu S."/>
            <person name="Song J.Y."/>
            <person name="Lee S.K."/>
        </authorList>
    </citation>
    <scope>NUCLEOTIDE SEQUENCE [LARGE SCALE GENOMIC DNA]</scope>
    <source>
        <tissue evidence="1">Muscle</tissue>
    </source>
</reference>
<sequence>MRVLKIGTVGWYHDDVRNRFKRFGSAKVMRSLYKRLNGDGEARS</sequence>
<proteinExistence type="predicted"/>
<dbReference type="PANTHER" id="PTHR14555">
    <property type="entry name" value="MYELIN-ASSOCIATED OLIGODENDROCYTIC BASIC PROTEIN MOBP -RELATED"/>
    <property type="match status" value="1"/>
</dbReference>